<reference evidence="2" key="1">
    <citation type="submission" date="2023-04" db="EMBL/GenBank/DDBJ databases">
        <title>Candida boidinii NBRC 10035.</title>
        <authorList>
            <person name="Ichikawa N."/>
            <person name="Sato H."/>
            <person name="Tonouchi N."/>
        </authorList>
    </citation>
    <scope>NUCLEOTIDE SEQUENCE</scope>
    <source>
        <strain evidence="2">NBRC 10035</strain>
    </source>
</reference>
<dbReference type="EMBL" id="BSXN01002700">
    <property type="protein sequence ID" value="GME77381.1"/>
    <property type="molecule type" value="Genomic_DNA"/>
</dbReference>
<comment type="caution">
    <text evidence="2">The sequence shown here is derived from an EMBL/GenBank/DDBJ whole genome shotgun (WGS) entry which is preliminary data.</text>
</comment>
<evidence type="ECO:0000313" key="3">
    <source>
        <dbReference type="Proteomes" id="UP001165120"/>
    </source>
</evidence>
<gene>
    <name evidence="2" type="ORF">Cboi02_000551500</name>
</gene>
<keyword evidence="3" id="KW-1185">Reference proteome</keyword>
<name>A0A9W6WCJ1_CANBO</name>
<organism evidence="2 3">
    <name type="scientific">Candida boidinii</name>
    <name type="common">Yeast</name>
    <dbReference type="NCBI Taxonomy" id="5477"/>
    <lineage>
        <taxon>Eukaryota</taxon>
        <taxon>Fungi</taxon>
        <taxon>Dikarya</taxon>
        <taxon>Ascomycota</taxon>
        <taxon>Saccharomycotina</taxon>
        <taxon>Pichiomycetes</taxon>
        <taxon>Pichiales</taxon>
        <taxon>Pichiaceae</taxon>
        <taxon>Ogataea</taxon>
        <taxon>Ogataea/Candida clade</taxon>
    </lineage>
</organism>
<proteinExistence type="predicted"/>
<sequence length="226" mass="25294">MLAACSRNLKNFKIALSKNTSEVNASNKPRNLNNFQDLEAQFSNLTQPDDDHEGDQTETANSNAERSQTTPHGTTNELSFENLASIPDDLVQIEISEPETSVITPPVCVEEINNQVSSVIFNNDSSDGFWEANDEALRILKSQQDEDFYALQNNLYKDWKFSLDDTISLMSMPSSPQISSPSYSPKSTNSSIFSHILAKSPKKHKSDWCIESPDCKESNKEEFVGF</sequence>
<evidence type="ECO:0000313" key="2">
    <source>
        <dbReference type="EMBL" id="GME77381.1"/>
    </source>
</evidence>
<feature type="compositionally biased region" description="Polar residues" evidence="1">
    <location>
        <begin position="57"/>
        <end position="76"/>
    </location>
</feature>
<protein>
    <submittedName>
        <fullName evidence="2">Unnamed protein product</fullName>
    </submittedName>
</protein>
<dbReference type="Proteomes" id="UP001165120">
    <property type="component" value="Unassembled WGS sequence"/>
</dbReference>
<feature type="region of interest" description="Disordered" evidence="1">
    <location>
        <begin position="45"/>
        <end position="76"/>
    </location>
</feature>
<evidence type="ECO:0000256" key="1">
    <source>
        <dbReference type="SAM" id="MobiDB-lite"/>
    </source>
</evidence>
<dbReference type="AlphaFoldDB" id="A0A9W6WCJ1"/>
<accession>A0A9W6WCJ1</accession>